<feature type="binding site" evidence="2">
    <location>
        <position position="310"/>
    </location>
    <ligand>
        <name>FAD</name>
        <dbReference type="ChEBI" id="CHEBI:57692"/>
    </ligand>
</feature>
<evidence type="ECO:0000259" key="4">
    <source>
        <dbReference type="Pfam" id="PF00732"/>
    </source>
</evidence>
<feature type="domain" description="Glucose-methanol-choline oxidoreductase N-terminal" evidence="4">
    <location>
        <begin position="302"/>
        <end position="410"/>
    </location>
</feature>
<dbReference type="InterPro" id="IPR012132">
    <property type="entry name" value="GMC_OxRdtase"/>
</dbReference>
<dbReference type="SUPFAM" id="SSF54373">
    <property type="entry name" value="FAD-linked reductases, C-terminal domain"/>
    <property type="match status" value="1"/>
</dbReference>
<reference evidence="6" key="2">
    <citation type="submission" date="2023-05" db="EMBL/GenBank/DDBJ databases">
        <authorList>
            <consortium name="Lawrence Berkeley National Laboratory"/>
            <person name="Steindorff A."/>
            <person name="Hensen N."/>
            <person name="Bonometti L."/>
            <person name="Westerberg I."/>
            <person name="Brannstrom I.O."/>
            <person name="Guillou S."/>
            <person name="Cros-Aarteil S."/>
            <person name="Calhoun S."/>
            <person name="Haridas S."/>
            <person name="Kuo A."/>
            <person name="Mondo S."/>
            <person name="Pangilinan J."/>
            <person name="Riley R."/>
            <person name="Labutti K."/>
            <person name="Andreopoulos B."/>
            <person name="Lipzen A."/>
            <person name="Chen C."/>
            <person name="Yanf M."/>
            <person name="Daum C."/>
            <person name="Ng V."/>
            <person name="Clum A."/>
            <person name="Ohm R."/>
            <person name="Martin F."/>
            <person name="Silar P."/>
            <person name="Natvig D."/>
            <person name="Lalanne C."/>
            <person name="Gautier V."/>
            <person name="Ament-Velasquez S.L."/>
            <person name="Kruys A."/>
            <person name="Hutchinson M.I."/>
            <person name="Powell A.J."/>
            <person name="Barry K."/>
            <person name="Miller A.N."/>
            <person name="Grigoriev I.V."/>
            <person name="Debuchy R."/>
            <person name="Gladieux P."/>
            <person name="Thoren M.H."/>
            <person name="Johannesson H."/>
        </authorList>
    </citation>
    <scope>NUCLEOTIDE SEQUENCE</scope>
    <source>
        <strain evidence="6">PSN293</strain>
    </source>
</reference>
<evidence type="ECO:0000256" key="2">
    <source>
        <dbReference type="PIRSR" id="PIRSR000137-2"/>
    </source>
</evidence>
<dbReference type="Pfam" id="PF05199">
    <property type="entry name" value="GMC_oxred_C"/>
    <property type="match status" value="1"/>
</dbReference>
<evidence type="ECO:0000256" key="3">
    <source>
        <dbReference type="SAM" id="SignalP"/>
    </source>
</evidence>
<dbReference type="InterPro" id="IPR007867">
    <property type="entry name" value="GMC_OxRtase_C"/>
</dbReference>
<feature type="signal peptide" evidence="3">
    <location>
        <begin position="1"/>
        <end position="22"/>
    </location>
</feature>
<feature type="chain" id="PRO_5042858747" evidence="3">
    <location>
        <begin position="23"/>
        <end position="673"/>
    </location>
</feature>
<dbReference type="GO" id="GO:0016614">
    <property type="term" value="F:oxidoreductase activity, acting on CH-OH group of donors"/>
    <property type="evidence" value="ECO:0007669"/>
    <property type="project" value="InterPro"/>
</dbReference>
<dbReference type="PANTHER" id="PTHR11552">
    <property type="entry name" value="GLUCOSE-METHANOL-CHOLINE GMC OXIDOREDUCTASE"/>
    <property type="match status" value="1"/>
</dbReference>
<keyword evidence="3" id="KW-0732">Signal</keyword>
<keyword evidence="7" id="KW-1185">Reference proteome</keyword>
<comment type="similarity">
    <text evidence="1">Belongs to the GMC oxidoreductase family.</text>
</comment>
<comment type="caution">
    <text evidence="6">The sequence shown here is derived from an EMBL/GenBank/DDBJ whole genome shotgun (WGS) entry which is preliminary data.</text>
</comment>
<name>A0AAN7B3U3_9PEZI</name>
<organism evidence="6 7">
    <name type="scientific">Rhypophila decipiens</name>
    <dbReference type="NCBI Taxonomy" id="261697"/>
    <lineage>
        <taxon>Eukaryota</taxon>
        <taxon>Fungi</taxon>
        <taxon>Dikarya</taxon>
        <taxon>Ascomycota</taxon>
        <taxon>Pezizomycotina</taxon>
        <taxon>Sordariomycetes</taxon>
        <taxon>Sordariomycetidae</taxon>
        <taxon>Sordariales</taxon>
        <taxon>Naviculisporaceae</taxon>
        <taxon>Rhypophila</taxon>
    </lineage>
</organism>
<evidence type="ECO:0000313" key="6">
    <source>
        <dbReference type="EMBL" id="KAK4209903.1"/>
    </source>
</evidence>
<dbReference type="SUPFAM" id="SSF51905">
    <property type="entry name" value="FAD/NAD(P)-binding domain"/>
    <property type="match status" value="1"/>
</dbReference>
<dbReference type="EMBL" id="MU858190">
    <property type="protein sequence ID" value="KAK4209903.1"/>
    <property type="molecule type" value="Genomic_DNA"/>
</dbReference>
<dbReference type="Pfam" id="PF00732">
    <property type="entry name" value="GMC_oxred_N"/>
    <property type="match status" value="2"/>
</dbReference>
<feature type="binding site" evidence="2">
    <location>
        <position position="639"/>
    </location>
    <ligand>
        <name>FAD</name>
        <dbReference type="ChEBI" id="CHEBI:57692"/>
    </ligand>
</feature>
<evidence type="ECO:0000259" key="5">
    <source>
        <dbReference type="Pfam" id="PF05199"/>
    </source>
</evidence>
<keyword evidence="2" id="KW-0285">Flavoprotein</keyword>
<reference evidence="6" key="1">
    <citation type="journal article" date="2023" name="Mol. Phylogenet. Evol.">
        <title>Genome-scale phylogeny and comparative genomics of the fungal order Sordariales.</title>
        <authorList>
            <person name="Hensen N."/>
            <person name="Bonometti L."/>
            <person name="Westerberg I."/>
            <person name="Brannstrom I.O."/>
            <person name="Guillou S."/>
            <person name="Cros-Aarteil S."/>
            <person name="Calhoun S."/>
            <person name="Haridas S."/>
            <person name="Kuo A."/>
            <person name="Mondo S."/>
            <person name="Pangilinan J."/>
            <person name="Riley R."/>
            <person name="LaButti K."/>
            <person name="Andreopoulos B."/>
            <person name="Lipzen A."/>
            <person name="Chen C."/>
            <person name="Yan M."/>
            <person name="Daum C."/>
            <person name="Ng V."/>
            <person name="Clum A."/>
            <person name="Steindorff A."/>
            <person name="Ohm R.A."/>
            <person name="Martin F."/>
            <person name="Silar P."/>
            <person name="Natvig D.O."/>
            <person name="Lalanne C."/>
            <person name="Gautier V."/>
            <person name="Ament-Velasquez S.L."/>
            <person name="Kruys A."/>
            <person name="Hutchinson M.I."/>
            <person name="Powell A.J."/>
            <person name="Barry K."/>
            <person name="Miller A.N."/>
            <person name="Grigoriev I.V."/>
            <person name="Debuchy R."/>
            <person name="Gladieux P."/>
            <person name="Hiltunen Thoren M."/>
            <person name="Johannesson H."/>
        </authorList>
    </citation>
    <scope>NUCLEOTIDE SEQUENCE</scope>
    <source>
        <strain evidence="6">PSN293</strain>
    </source>
</reference>
<protein>
    <submittedName>
        <fullName evidence="6">GMC oxidoreductase</fullName>
    </submittedName>
</protein>
<dbReference type="Gene3D" id="3.30.560.10">
    <property type="entry name" value="Glucose Oxidase, domain 3"/>
    <property type="match status" value="1"/>
</dbReference>
<dbReference type="PIRSF" id="PIRSF000137">
    <property type="entry name" value="Alcohol_oxidase"/>
    <property type="match status" value="1"/>
</dbReference>
<evidence type="ECO:0000256" key="1">
    <source>
        <dbReference type="ARBA" id="ARBA00010790"/>
    </source>
</evidence>
<dbReference type="Proteomes" id="UP001301769">
    <property type="component" value="Unassembled WGS sequence"/>
</dbReference>
<dbReference type="PANTHER" id="PTHR11552:SF80">
    <property type="entry name" value="GMC OXIDOREDUCTASE"/>
    <property type="match status" value="1"/>
</dbReference>
<accession>A0AAN7B3U3</accession>
<dbReference type="Pfam" id="PF13450">
    <property type="entry name" value="NAD_binding_8"/>
    <property type="match status" value="1"/>
</dbReference>
<evidence type="ECO:0000313" key="7">
    <source>
        <dbReference type="Proteomes" id="UP001301769"/>
    </source>
</evidence>
<dbReference type="Gene3D" id="3.50.50.60">
    <property type="entry name" value="FAD/NAD(P)-binding domain"/>
    <property type="match status" value="1"/>
</dbReference>
<proteinExistence type="inferred from homology"/>
<gene>
    <name evidence="6" type="ORF">QBC37DRAFT_44094</name>
</gene>
<feature type="domain" description="Glucose-methanol-choline oxidoreductase C-terminal" evidence="5">
    <location>
        <begin position="525"/>
        <end position="656"/>
    </location>
</feature>
<keyword evidence="2" id="KW-0274">FAD</keyword>
<dbReference type="AlphaFoldDB" id="A0AAN7B3U3"/>
<dbReference type="GO" id="GO:0050660">
    <property type="term" value="F:flavin adenine dinucleotide binding"/>
    <property type="evidence" value="ECO:0007669"/>
    <property type="project" value="InterPro"/>
</dbReference>
<comment type="cofactor">
    <cofactor evidence="2">
        <name>FAD</name>
        <dbReference type="ChEBI" id="CHEBI:57692"/>
    </cofactor>
</comment>
<dbReference type="InterPro" id="IPR036188">
    <property type="entry name" value="FAD/NAD-bd_sf"/>
</dbReference>
<dbReference type="InterPro" id="IPR000172">
    <property type="entry name" value="GMC_OxRdtase_N"/>
</dbReference>
<feature type="domain" description="Glucose-methanol-choline oxidoreductase N-terminal" evidence="4">
    <location>
        <begin position="123"/>
        <end position="193"/>
    </location>
</feature>
<sequence length="673" mass="72373">MATRMCRGLAALLLILPSYVLSTASTLPPRGAGPNSGEDVYDYIVVGSGPGGAPLATNLAKAGYSVLLLEAGDDQSGDISTQILQIGIPQFTNRWDFYVRHFADDATQLRTNHLTWQRADGSLWVGNGSAAPADATLLGIYYPRGATLGGSSVINAGATILPSRSYWDSIGRLTGDRSWNADNIRNIFKRIEDNHYLPPGTPGHGFNGYFDTNGNNGTIWERAPGTTAILGAMVSELGGDPADTISLATRDINNVSPTRDQTPGLYGLPVHANETWGRFSARDLVLSTLAVKKPNGSPRHPLTLKTHALVSKVLFDTKKPKGRGRKPRAVGVEYLEGQSLYRADPRYSPSTSPANPPVRTARARKEVILSAGVFNTPQILQLSGVGPKSELARLNIPLVLDLPGVGTHMTDNQELPIVGLAQQPFDTLPSPYDPPGLVCAFGFPGDPCIDLWRQGLGPYARASLNTNAFTLATNHSSPPGEVDVLFFAIPFPFRGYWRFDAVVNFPPDPPTTFGISMVKINPGNRAGTVKLKSTDPRDTPNINFNIFSEGATRDLAAMREGINFGRRAYEGVPAPYGPVLPTEPPLGASVQDEEQWIREQSFGHHASGTCAIGRNGDPFAVLDSKFRVRGIDGLRVVDGSAFPAAPGAFPVTSTFLLSEKASEDILRDARRRV</sequence>